<feature type="coiled-coil region" evidence="8">
    <location>
        <begin position="695"/>
        <end position="722"/>
    </location>
</feature>
<dbReference type="EMBL" id="MU004300">
    <property type="protein sequence ID" value="KAF2660306.1"/>
    <property type="molecule type" value="Genomic_DNA"/>
</dbReference>
<proteinExistence type="predicted"/>
<dbReference type="GO" id="GO:0000055">
    <property type="term" value="P:ribosomal large subunit export from nucleus"/>
    <property type="evidence" value="ECO:0007669"/>
    <property type="project" value="InterPro"/>
</dbReference>
<dbReference type="OrthoDB" id="341482at2759"/>
<evidence type="ECO:0000256" key="2">
    <source>
        <dbReference type="ARBA" id="ARBA00022448"/>
    </source>
</evidence>
<keyword evidence="2" id="KW-0813">Transport</keyword>
<dbReference type="Gene3D" id="2.130.10.10">
    <property type="entry name" value="YVTN repeat-like/Quinoprotein amine dehydrogenase"/>
    <property type="match status" value="1"/>
</dbReference>
<keyword evidence="11" id="KW-1185">Reference proteome</keyword>
<dbReference type="Proteomes" id="UP000799324">
    <property type="component" value="Unassembled WGS sequence"/>
</dbReference>
<feature type="region of interest" description="Disordered" evidence="9">
    <location>
        <begin position="800"/>
        <end position="826"/>
    </location>
</feature>
<evidence type="ECO:0000256" key="6">
    <source>
        <dbReference type="ARBA" id="ARBA00023132"/>
    </source>
</evidence>
<evidence type="ECO:0000256" key="9">
    <source>
        <dbReference type="SAM" id="MobiDB-lite"/>
    </source>
</evidence>
<protein>
    <submittedName>
        <fullName evidence="10">Uncharacterized protein</fullName>
    </submittedName>
</protein>
<sequence>MPRVKSFTPEWLMRPNPGHEMFTPKTAPPNQPAALGDMGKRKTIATRDTEIFVAAGTEIRWADLVALKEGIDSTETPGSYRTLKVAVPLPITQLVVSPGGDLMAVSTSHTVHVVVLPDSSLLDAEDTGPIKVRTFQIGPVAHVREESSVASVLWHPLGYHGHCLITITREGVVRLWETNRADRKSFMDPSLSIDLKKLANAESDQADLSASKYGAPKGFSPDAFELEVASACFGDFPDQEGVHGWAPMTLWIAMVEGDVYALCPLLPSKWQLQESAGVSTVLQTLATSINADFVDVQENTDATPEEVETAQRQLQWLFDLVYKEAFQEQLPSGESLQVFARPDSVPACPLLQGPFQINQSEDEYFELSDIIVFSLKTFSESDEEELVEGLPAAVICLLTDSSKIHICLDLLGVVGRWLPSENRTAFDTSAHELNLVETVVLSNEQKSSFNQSITPDVHTDFSFFVSSTGGTYYISLESWIRKLEEELADPQSERIDFRLSRLLDSAATQVDACIQRSPKSGVAEDGTVEQVTSCVVVEDGNVGYLVLTVQGNEPQAVILDAPEDVIQTPEGLAESMDAAGIPIQTRELFAPSKDLWSPLHFLQIKDHLIPARHSAPSKEEIRLSPANLDILMNAHKALSQDTHRLQTAVADLFVRCQRLRDEFHDQVVRTAKLADKIDESTGGDGAGSGGDSYSSAKIEDRLERVKAKQDALNARYDTIRRKMAHVGGAELSEKEAKLVETLQVMERSLDPRARTLTDDARADAGSDVDAELDESEQPAWQRLDKVRRLKEDLGRQVQRVEQEGAEYEEREREREREMARAVRVPTQSRRAENEQVELLLQRETALVESAMGRLRNLGIRIQGGA</sequence>
<dbReference type="GO" id="GO:0006606">
    <property type="term" value="P:protein import into nucleus"/>
    <property type="evidence" value="ECO:0007669"/>
    <property type="project" value="TreeGrafter"/>
</dbReference>
<accession>A0A6A6TLI1</accession>
<dbReference type="PANTHER" id="PTHR13257:SF0">
    <property type="entry name" value="NUCLEAR PORE COMPLEX PROTEIN NUP88"/>
    <property type="match status" value="1"/>
</dbReference>
<evidence type="ECO:0000256" key="3">
    <source>
        <dbReference type="ARBA" id="ARBA00022816"/>
    </source>
</evidence>
<evidence type="ECO:0000313" key="11">
    <source>
        <dbReference type="Proteomes" id="UP000799324"/>
    </source>
</evidence>
<keyword evidence="3" id="KW-0509">mRNA transport</keyword>
<evidence type="ECO:0000256" key="7">
    <source>
        <dbReference type="ARBA" id="ARBA00023242"/>
    </source>
</evidence>
<dbReference type="GO" id="GO:0017056">
    <property type="term" value="F:structural constituent of nuclear pore"/>
    <property type="evidence" value="ECO:0007669"/>
    <property type="project" value="InterPro"/>
</dbReference>
<feature type="compositionally biased region" description="Acidic residues" evidence="9">
    <location>
        <begin position="766"/>
        <end position="776"/>
    </location>
</feature>
<dbReference type="AlphaFoldDB" id="A0A6A6TLI1"/>
<keyword evidence="7" id="KW-0539">Nucleus</keyword>
<evidence type="ECO:0000256" key="4">
    <source>
        <dbReference type="ARBA" id="ARBA00022927"/>
    </source>
</evidence>
<dbReference type="InterPro" id="IPR037700">
    <property type="entry name" value="NUP88/NUP82"/>
</dbReference>
<gene>
    <name evidence="10" type="ORF">K491DRAFT_589345</name>
</gene>
<dbReference type="GO" id="GO:0005643">
    <property type="term" value="C:nuclear pore"/>
    <property type="evidence" value="ECO:0007669"/>
    <property type="project" value="UniProtKB-SubCell"/>
</dbReference>
<keyword evidence="8" id="KW-0175">Coiled coil</keyword>
<keyword evidence="6" id="KW-0906">Nuclear pore complex</keyword>
<comment type="subcellular location">
    <subcellularLocation>
        <location evidence="1">Nucleus</location>
        <location evidence="1">Nuclear pore complex</location>
    </subcellularLocation>
</comment>
<organism evidence="10 11">
    <name type="scientific">Lophiostoma macrostomum CBS 122681</name>
    <dbReference type="NCBI Taxonomy" id="1314788"/>
    <lineage>
        <taxon>Eukaryota</taxon>
        <taxon>Fungi</taxon>
        <taxon>Dikarya</taxon>
        <taxon>Ascomycota</taxon>
        <taxon>Pezizomycotina</taxon>
        <taxon>Dothideomycetes</taxon>
        <taxon>Pleosporomycetidae</taxon>
        <taxon>Pleosporales</taxon>
        <taxon>Lophiostomataceae</taxon>
        <taxon>Lophiostoma</taxon>
    </lineage>
</organism>
<keyword evidence="4" id="KW-0653">Protein transport</keyword>
<feature type="region of interest" description="Disordered" evidence="9">
    <location>
        <begin position="754"/>
        <end position="776"/>
    </location>
</feature>
<reference evidence="10" key="1">
    <citation type="journal article" date="2020" name="Stud. Mycol.">
        <title>101 Dothideomycetes genomes: a test case for predicting lifestyles and emergence of pathogens.</title>
        <authorList>
            <person name="Haridas S."/>
            <person name="Albert R."/>
            <person name="Binder M."/>
            <person name="Bloem J."/>
            <person name="Labutti K."/>
            <person name="Salamov A."/>
            <person name="Andreopoulos B."/>
            <person name="Baker S."/>
            <person name="Barry K."/>
            <person name="Bills G."/>
            <person name="Bluhm B."/>
            <person name="Cannon C."/>
            <person name="Castanera R."/>
            <person name="Culley D."/>
            <person name="Daum C."/>
            <person name="Ezra D."/>
            <person name="Gonzalez J."/>
            <person name="Henrissat B."/>
            <person name="Kuo A."/>
            <person name="Liang C."/>
            <person name="Lipzen A."/>
            <person name="Lutzoni F."/>
            <person name="Magnuson J."/>
            <person name="Mondo S."/>
            <person name="Nolan M."/>
            <person name="Ohm R."/>
            <person name="Pangilinan J."/>
            <person name="Park H.-J."/>
            <person name="Ramirez L."/>
            <person name="Alfaro M."/>
            <person name="Sun H."/>
            <person name="Tritt A."/>
            <person name="Yoshinaga Y."/>
            <person name="Zwiers L.-H."/>
            <person name="Turgeon B."/>
            <person name="Goodwin S."/>
            <person name="Spatafora J."/>
            <person name="Crous P."/>
            <person name="Grigoriev I."/>
        </authorList>
    </citation>
    <scope>NUCLEOTIDE SEQUENCE</scope>
    <source>
        <strain evidence="10">CBS 122681</strain>
    </source>
</reference>
<evidence type="ECO:0000313" key="10">
    <source>
        <dbReference type="EMBL" id="KAF2660306.1"/>
    </source>
</evidence>
<feature type="compositionally biased region" description="Basic and acidic residues" evidence="9">
    <location>
        <begin position="800"/>
        <end position="820"/>
    </location>
</feature>
<dbReference type="InterPro" id="IPR015943">
    <property type="entry name" value="WD40/YVTN_repeat-like_dom_sf"/>
</dbReference>
<dbReference type="PANTHER" id="PTHR13257">
    <property type="entry name" value="NUCLEOPORIN NUP84-RELATED"/>
    <property type="match status" value="1"/>
</dbReference>
<evidence type="ECO:0000256" key="1">
    <source>
        <dbReference type="ARBA" id="ARBA00004567"/>
    </source>
</evidence>
<dbReference type="GO" id="GO:0000056">
    <property type="term" value="P:ribosomal small subunit export from nucleus"/>
    <property type="evidence" value="ECO:0007669"/>
    <property type="project" value="InterPro"/>
</dbReference>
<name>A0A6A6TLI1_9PLEO</name>
<evidence type="ECO:0000256" key="5">
    <source>
        <dbReference type="ARBA" id="ARBA00023010"/>
    </source>
</evidence>
<keyword evidence="5" id="KW-0811">Translocation</keyword>
<feature type="compositionally biased region" description="Basic and acidic residues" evidence="9">
    <location>
        <begin position="754"/>
        <end position="764"/>
    </location>
</feature>
<dbReference type="InterPro" id="IPR036322">
    <property type="entry name" value="WD40_repeat_dom_sf"/>
</dbReference>
<dbReference type="SUPFAM" id="SSF50978">
    <property type="entry name" value="WD40 repeat-like"/>
    <property type="match status" value="1"/>
</dbReference>
<evidence type="ECO:0000256" key="8">
    <source>
        <dbReference type="SAM" id="Coils"/>
    </source>
</evidence>
<dbReference type="GO" id="GO:0006406">
    <property type="term" value="P:mRNA export from nucleus"/>
    <property type="evidence" value="ECO:0007669"/>
    <property type="project" value="TreeGrafter"/>
</dbReference>